<evidence type="ECO:0000259" key="5">
    <source>
        <dbReference type="PROSITE" id="PS50893"/>
    </source>
</evidence>
<name>A0A3E0W8M1_9MICO</name>
<protein>
    <submittedName>
        <fullName evidence="6">Energy-coupling factor ABC transporter ATP-binding protein</fullName>
    </submittedName>
</protein>
<dbReference type="PANTHER" id="PTHR43553:SF24">
    <property type="entry name" value="ENERGY-COUPLING FACTOR TRANSPORTER ATP-BINDING PROTEIN ECFA1"/>
    <property type="match status" value="1"/>
</dbReference>
<dbReference type="GO" id="GO:0043190">
    <property type="term" value="C:ATP-binding cassette (ABC) transporter complex"/>
    <property type="evidence" value="ECO:0007669"/>
    <property type="project" value="TreeGrafter"/>
</dbReference>
<keyword evidence="2" id="KW-0813">Transport</keyword>
<dbReference type="PROSITE" id="PS00211">
    <property type="entry name" value="ABC_TRANSPORTER_1"/>
    <property type="match status" value="1"/>
</dbReference>
<dbReference type="OrthoDB" id="9806471at2"/>
<organism evidence="6 7">
    <name type="scientific">Subtercola boreus</name>
    <dbReference type="NCBI Taxonomy" id="120213"/>
    <lineage>
        <taxon>Bacteria</taxon>
        <taxon>Bacillati</taxon>
        <taxon>Actinomycetota</taxon>
        <taxon>Actinomycetes</taxon>
        <taxon>Micrococcales</taxon>
        <taxon>Microbacteriaceae</taxon>
        <taxon>Subtercola</taxon>
    </lineage>
</organism>
<dbReference type="GO" id="GO:0016887">
    <property type="term" value="F:ATP hydrolysis activity"/>
    <property type="evidence" value="ECO:0007669"/>
    <property type="project" value="InterPro"/>
</dbReference>
<comment type="similarity">
    <text evidence="1">Belongs to the ABC transporter superfamily.</text>
</comment>
<keyword evidence="3" id="KW-0547">Nucleotide-binding</keyword>
<dbReference type="GO" id="GO:0042626">
    <property type="term" value="F:ATPase-coupled transmembrane transporter activity"/>
    <property type="evidence" value="ECO:0007669"/>
    <property type="project" value="TreeGrafter"/>
</dbReference>
<gene>
    <name evidence="6" type="ORF">B7R25_16070</name>
</gene>
<dbReference type="InterPro" id="IPR015856">
    <property type="entry name" value="ABC_transpr_CbiO/EcfA_su"/>
</dbReference>
<dbReference type="InterPro" id="IPR003439">
    <property type="entry name" value="ABC_transporter-like_ATP-bd"/>
</dbReference>
<reference evidence="6 7" key="1">
    <citation type="submission" date="2017-04" db="EMBL/GenBank/DDBJ databases">
        <title>Comparative genome analysis of Subtercola boreus.</title>
        <authorList>
            <person name="Cho Y.-J."/>
            <person name="Cho A."/>
            <person name="Kim O.-S."/>
            <person name="Lee J.-I."/>
        </authorList>
    </citation>
    <scope>NUCLEOTIDE SEQUENCE [LARGE SCALE GENOMIC DNA]</scope>
    <source>
        <strain evidence="6 7">P28004</strain>
    </source>
</reference>
<dbReference type="CDD" id="cd03225">
    <property type="entry name" value="ABC_cobalt_CbiO_domain1"/>
    <property type="match status" value="1"/>
</dbReference>
<dbReference type="InterPro" id="IPR050095">
    <property type="entry name" value="ECF_ABC_transporter_ATP-bd"/>
</dbReference>
<dbReference type="PROSITE" id="PS50893">
    <property type="entry name" value="ABC_TRANSPORTER_2"/>
    <property type="match status" value="1"/>
</dbReference>
<evidence type="ECO:0000256" key="1">
    <source>
        <dbReference type="ARBA" id="ARBA00005417"/>
    </source>
</evidence>
<proteinExistence type="inferred from homology"/>
<dbReference type="GO" id="GO:0005524">
    <property type="term" value="F:ATP binding"/>
    <property type="evidence" value="ECO:0007669"/>
    <property type="project" value="UniProtKB-KW"/>
</dbReference>
<sequence>MTASLVFDDVSVRLGDRLALDSVSLVLDRQRTAVIGANGSGKSTFARVLGGLVAPSGGSVSVFGVDPVRQASAVRRLVGFVFSNPDAQIIMPTVAEDAAFSLRSERLPRAESAERVRLALAEFGLTELADRAAHDLSGGQKQLLALVGAVIRRPQLLIADEPTAFLDARNSRLIADHLLAPTDRSLVLVTHDLDLAQRCDVAVLFEDGRMIGHGDPADIVARYESSLSC</sequence>
<dbReference type="Proteomes" id="UP000257080">
    <property type="component" value="Unassembled WGS sequence"/>
</dbReference>
<feature type="domain" description="ABC transporter" evidence="5">
    <location>
        <begin position="5"/>
        <end position="227"/>
    </location>
</feature>
<dbReference type="PANTHER" id="PTHR43553">
    <property type="entry name" value="HEAVY METAL TRANSPORTER"/>
    <property type="match status" value="1"/>
</dbReference>
<dbReference type="InterPro" id="IPR027417">
    <property type="entry name" value="P-loop_NTPase"/>
</dbReference>
<comment type="caution">
    <text evidence="6">The sequence shown here is derived from an EMBL/GenBank/DDBJ whole genome shotgun (WGS) entry which is preliminary data.</text>
</comment>
<keyword evidence="4 6" id="KW-0067">ATP-binding</keyword>
<dbReference type="EMBL" id="NBXE01000035">
    <property type="protein sequence ID" value="RFA25063.1"/>
    <property type="molecule type" value="Genomic_DNA"/>
</dbReference>
<evidence type="ECO:0000256" key="3">
    <source>
        <dbReference type="ARBA" id="ARBA00022741"/>
    </source>
</evidence>
<dbReference type="InterPro" id="IPR003593">
    <property type="entry name" value="AAA+_ATPase"/>
</dbReference>
<evidence type="ECO:0000313" key="6">
    <source>
        <dbReference type="EMBL" id="RFA25063.1"/>
    </source>
</evidence>
<dbReference type="Gene3D" id="3.40.50.300">
    <property type="entry name" value="P-loop containing nucleotide triphosphate hydrolases"/>
    <property type="match status" value="1"/>
</dbReference>
<dbReference type="RefSeq" id="WP_116419960.1">
    <property type="nucleotide sequence ID" value="NZ_NBXC01000030.1"/>
</dbReference>
<evidence type="ECO:0000256" key="2">
    <source>
        <dbReference type="ARBA" id="ARBA00022448"/>
    </source>
</evidence>
<dbReference type="AlphaFoldDB" id="A0A3E0W8M1"/>
<dbReference type="InterPro" id="IPR017871">
    <property type="entry name" value="ABC_transporter-like_CS"/>
</dbReference>
<dbReference type="Pfam" id="PF00005">
    <property type="entry name" value="ABC_tran"/>
    <property type="match status" value="1"/>
</dbReference>
<dbReference type="SMART" id="SM00382">
    <property type="entry name" value="AAA"/>
    <property type="match status" value="1"/>
</dbReference>
<dbReference type="SUPFAM" id="SSF52540">
    <property type="entry name" value="P-loop containing nucleoside triphosphate hydrolases"/>
    <property type="match status" value="1"/>
</dbReference>
<accession>A0A3E0W8M1</accession>
<evidence type="ECO:0000256" key="4">
    <source>
        <dbReference type="ARBA" id="ARBA00022840"/>
    </source>
</evidence>
<evidence type="ECO:0000313" key="7">
    <source>
        <dbReference type="Proteomes" id="UP000257080"/>
    </source>
</evidence>